<feature type="compositionally biased region" description="Basic residues" evidence="1">
    <location>
        <begin position="586"/>
        <end position="599"/>
    </location>
</feature>
<feature type="domain" description="SANT and BTB" evidence="2">
    <location>
        <begin position="148"/>
        <end position="249"/>
    </location>
</feature>
<feature type="compositionally biased region" description="Polar residues" evidence="1">
    <location>
        <begin position="512"/>
        <end position="521"/>
    </location>
</feature>
<dbReference type="Gene3D" id="3.30.710.10">
    <property type="entry name" value="Potassium Channel Kv1.1, Chain A"/>
    <property type="match status" value="1"/>
</dbReference>
<dbReference type="AlphaFoldDB" id="A0ABD0WTC0"/>
<dbReference type="EMBL" id="JAGEUA010000004">
    <property type="protein sequence ID" value="KAL0983750.1"/>
    <property type="molecule type" value="Genomic_DNA"/>
</dbReference>
<evidence type="ECO:0000313" key="4">
    <source>
        <dbReference type="Proteomes" id="UP001557470"/>
    </source>
</evidence>
<gene>
    <name evidence="3" type="ORF">UPYG_G00132240</name>
</gene>
<feature type="compositionally biased region" description="Low complexity" evidence="1">
    <location>
        <begin position="687"/>
        <end position="706"/>
    </location>
</feature>
<evidence type="ECO:0000259" key="2">
    <source>
        <dbReference type="Pfam" id="PF11822"/>
    </source>
</evidence>
<protein>
    <recommendedName>
        <fullName evidence="2">SANT and BTB domain-containing protein</fullName>
    </recommendedName>
</protein>
<dbReference type="InterPro" id="IPR021777">
    <property type="entry name" value="SANBR_BTB"/>
</dbReference>
<dbReference type="PANTHER" id="PTHR20946:SF0">
    <property type="entry name" value="SANT AND BTB DOMAIN REGULATOR OF CLASS SWITCH RECOMBINATION"/>
    <property type="match status" value="1"/>
</dbReference>
<feature type="region of interest" description="Disordered" evidence="1">
    <location>
        <begin position="497"/>
        <end position="521"/>
    </location>
</feature>
<evidence type="ECO:0000256" key="1">
    <source>
        <dbReference type="SAM" id="MobiDB-lite"/>
    </source>
</evidence>
<feature type="compositionally biased region" description="Basic and acidic residues" evidence="1">
    <location>
        <begin position="646"/>
        <end position="682"/>
    </location>
</feature>
<feature type="compositionally biased region" description="Acidic residues" evidence="1">
    <location>
        <begin position="562"/>
        <end position="581"/>
    </location>
</feature>
<dbReference type="PANTHER" id="PTHR20946">
    <property type="entry name" value="SANT AND BTB DOMAIN REGULATOR OF CLASS SWITCH RECOMBINATION"/>
    <property type="match status" value="1"/>
</dbReference>
<dbReference type="InterPro" id="IPR011333">
    <property type="entry name" value="SKP1/BTB/POZ_sf"/>
</dbReference>
<accession>A0ABD0WTC0</accession>
<organism evidence="3 4">
    <name type="scientific">Umbra pygmaea</name>
    <name type="common">Eastern mudminnow</name>
    <dbReference type="NCBI Taxonomy" id="75934"/>
    <lineage>
        <taxon>Eukaryota</taxon>
        <taxon>Metazoa</taxon>
        <taxon>Chordata</taxon>
        <taxon>Craniata</taxon>
        <taxon>Vertebrata</taxon>
        <taxon>Euteleostomi</taxon>
        <taxon>Actinopterygii</taxon>
        <taxon>Neopterygii</taxon>
        <taxon>Teleostei</taxon>
        <taxon>Protacanthopterygii</taxon>
        <taxon>Esociformes</taxon>
        <taxon>Umbridae</taxon>
        <taxon>Umbra</taxon>
    </lineage>
</organism>
<dbReference type="Pfam" id="PF11822">
    <property type="entry name" value="BTB_SANBR"/>
    <property type="match status" value="1"/>
</dbReference>
<feature type="compositionally biased region" description="Basic and acidic residues" evidence="1">
    <location>
        <begin position="128"/>
        <end position="139"/>
    </location>
</feature>
<name>A0ABD0WTC0_UMBPY</name>
<sequence>MSRYCSLNNNNFPCDNNIVVLDMVLSSLWNITQPITWDNVAKLVPGFSPEECAQRFEELKSTGGFHHVDNQCKALTAGSSSPMDTLSNYVKPTLTATTGESGMTQTSQSTISVTGLVMKPSGGSSEETEFREPAEDRDGLQGGRGPNMVIHVCDEAKNLKQDFVCPRDLLINEMRYFAEYLSVDTQRWEEVDISVHCDVHIFDWLMNYVKRHKMSGDGNDKPKLEPSNVISVLISSEFLKMDTLVEECIQFCHEQMTAIVATPCNMGCVNSNLAVRIATLFSHNEADEVKDKKDKFKSKLFQKKIECLFDPDYRNTDSPGNASTLYRCGLCLKLLTKDTERKLSCVPGKINIDSRGDITFTHSRQKSWDVHEYIAGLYEELKCWVLVYWRIWGTINHLTCSLCQQVFVCAELSHCQYHPEVAVYPGGGTEQGWHGTGIYPCCNQRTLRFDPTGMPRGCKMRDHVVNVPDPTDSGDHQPDTSQATVLKDLLLHRDTVCLPSPSPPETGPECPSSGSERSQQVPECDTLIELGILGFQRGEASTFSLLKNWSLQLRQQTLLSEDEDYTTGSEVTEDEVGDEEEATKKQAAKKAKRSTKPLKRQMSSPNVHRKEKTAEKTPLRYNTPFVVSSQKSKWDNSRSVRYNQDAQREEDQRRMVEIIDHLTKMRFGDQEKSKSKESKEHAAGIYSRLESQVKSSQSSGRQSGSEKTLRAKPRFSLARPT</sequence>
<evidence type="ECO:0000313" key="3">
    <source>
        <dbReference type="EMBL" id="KAL0983750.1"/>
    </source>
</evidence>
<feature type="region of interest" description="Disordered" evidence="1">
    <location>
        <begin position="120"/>
        <end position="144"/>
    </location>
</feature>
<comment type="caution">
    <text evidence="3">The sequence shown here is derived from an EMBL/GenBank/DDBJ whole genome shotgun (WGS) entry which is preliminary data.</text>
</comment>
<dbReference type="InterPro" id="IPR045902">
    <property type="entry name" value="SANBR-like"/>
</dbReference>
<feature type="region of interest" description="Disordered" evidence="1">
    <location>
        <begin position="562"/>
        <end position="721"/>
    </location>
</feature>
<reference evidence="3 4" key="1">
    <citation type="submission" date="2024-06" db="EMBL/GenBank/DDBJ databases">
        <authorList>
            <person name="Pan Q."/>
            <person name="Wen M."/>
            <person name="Jouanno E."/>
            <person name="Zahm M."/>
            <person name="Klopp C."/>
            <person name="Cabau C."/>
            <person name="Louis A."/>
            <person name="Berthelot C."/>
            <person name="Parey E."/>
            <person name="Roest Crollius H."/>
            <person name="Montfort J."/>
            <person name="Robinson-Rechavi M."/>
            <person name="Bouchez O."/>
            <person name="Lampietro C."/>
            <person name="Lopez Roques C."/>
            <person name="Donnadieu C."/>
            <person name="Postlethwait J."/>
            <person name="Bobe J."/>
            <person name="Verreycken H."/>
            <person name="Guiguen Y."/>
        </authorList>
    </citation>
    <scope>NUCLEOTIDE SEQUENCE [LARGE SCALE GENOMIC DNA]</scope>
    <source>
        <strain evidence="3">Up_M1</strain>
        <tissue evidence="3">Testis</tissue>
    </source>
</reference>
<keyword evidence="4" id="KW-1185">Reference proteome</keyword>
<dbReference type="Proteomes" id="UP001557470">
    <property type="component" value="Unassembled WGS sequence"/>
</dbReference>
<proteinExistence type="predicted"/>